<keyword evidence="8" id="KW-0239">DNA-directed DNA polymerase</keyword>
<dbReference type="SUPFAM" id="SSF89550">
    <property type="entry name" value="PHP domain-like"/>
    <property type="match status" value="1"/>
</dbReference>
<keyword evidence="6" id="KW-0548">Nucleotidyltransferase</keyword>
<dbReference type="Gene3D" id="3.20.20.140">
    <property type="entry name" value="Metal-dependent hydrolases"/>
    <property type="match status" value="1"/>
</dbReference>
<gene>
    <name evidence="12" type="ORF">SAMN05443428_1297</name>
</gene>
<dbReference type="Pfam" id="PF07733">
    <property type="entry name" value="DNA_pol3_alpha"/>
    <property type="match status" value="1"/>
</dbReference>
<evidence type="ECO:0000256" key="8">
    <source>
        <dbReference type="ARBA" id="ARBA00022932"/>
    </source>
</evidence>
<comment type="catalytic activity">
    <reaction evidence="10">
        <text>DNA(n) + a 2'-deoxyribonucleoside 5'-triphosphate = DNA(n+1) + diphosphate</text>
        <dbReference type="Rhea" id="RHEA:22508"/>
        <dbReference type="Rhea" id="RHEA-COMP:17339"/>
        <dbReference type="Rhea" id="RHEA-COMP:17340"/>
        <dbReference type="ChEBI" id="CHEBI:33019"/>
        <dbReference type="ChEBI" id="CHEBI:61560"/>
        <dbReference type="ChEBI" id="CHEBI:173112"/>
        <dbReference type="EC" id="2.7.7.7"/>
    </reaction>
</comment>
<comment type="similarity">
    <text evidence="2">Belongs to the DNA polymerase type-C family. DnaE subfamily.</text>
</comment>
<name>A0A1T4Y9C2_9CLOT</name>
<evidence type="ECO:0000256" key="1">
    <source>
        <dbReference type="ARBA" id="ARBA00004496"/>
    </source>
</evidence>
<evidence type="ECO:0000256" key="4">
    <source>
        <dbReference type="ARBA" id="ARBA00019114"/>
    </source>
</evidence>
<evidence type="ECO:0000256" key="9">
    <source>
        <dbReference type="ARBA" id="ARBA00025611"/>
    </source>
</evidence>
<evidence type="ECO:0000313" key="13">
    <source>
        <dbReference type="Proteomes" id="UP000190105"/>
    </source>
</evidence>
<dbReference type="Gene3D" id="1.10.150.870">
    <property type="match status" value="1"/>
</dbReference>
<dbReference type="InterPro" id="IPR029460">
    <property type="entry name" value="DNAPol_HHH"/>
</dbReference>
<dbReference type="NCBIfam" id="NF004226">
    <property type="entry name" value="PRK05673.1"/>
    <property type="match status" value="1"/>
</dbReference>
<accession>A0A1T4Y9C2</accession>
<keyword evidence="5" id="KW-0808">Transferase</keyword>
<dbReference type="STRING" id="1147123.SAMN05443428_1297"/>
<dbReference type="Pfam" id="PF01336">
    <property type="entry name" value="tRNA_anti-codon"/>
    <property type="match status" value="1"/>
</dbReference>
<dbReference type="InterPro" id="IPR041931">
    <property type="entry name" value="DNA_pol3_alpha_thumb_dom"/>
</dbReference>
<dbReference type="InterPro" id="IPR004805">
    <property type="entry name" value="DnaE2/DnaE/PolC"/>
</dbReference>
<protein>
    <recommendedName>
        <fullName evidence="4">DNA polymerase III subunit alpha</fullName>
        <ecNumber evidence="3">2.7.7.7</ecNumber>
    </recommendedName>
</protein>
<proteinExistence type="inferred from homology"/>
<dbReference type="PANTHER" id="PTHR32294:SF0">
    <property type="entry name" value="DNA POLYMERASE III SUBUNIT ALPHA"/>
    <property type="match status" value="1"/>
</dbReference>
<reference evidence="13" key="1">
    <citation type="submission" date="2017-02" db="EMBL/GenBank/DDBJ databases">
        <authorList>
            <person name="Varghese N."/>
            <person name="Submissions S."/>
        </authorList>
    </citation>
    <scope>NUCLEOTIDE SEQUENCE [LARGE SCALE GENOMIC DNA]</scope>
    <source>
        <strain evidence="13">USBA 833</strain>
    </source>
</reference>
<dbReference type="GO" id="GO:0003887">
    <property type="term" value="F:DNA-directed DNA polymerase activity"/>
    <property type="evidence" value="ECO:0007669"/>
    <property type="project" value="UniProtKB-KW"/>
</dbReference>
<dbReference type="EMBL" id="FUYH01000029">
    <property type="protein sequence ID" value="SKA98444.1"/>
    <property type="molecule type" value="Genomic_DNA"/>
</dbReference>
<dbReference type="InterPro" id="IPR003141">
    <property type="entry name" value="Pol/His_phosphatase_N"/>
</dbReference>
<evidence type="ECO:0000256" key="2">
    <source>
        <dbReference type="ARBA" id="ARBA00009496"/>
    </source>
</evidence>
<dbReference type="InterPro" id="IPR004013">
    <property type="entry name" value="PHP_dom"/>
</dbReference>
<dbReference type="Proteomes" id="UP000190105">
    <property type="component" value="Unassembled WGS sequence"/>
</dbReference>
<feature type="domain" description="Polymerase/histidinol phosphatase N-terminal" evidence="11">
    <location>
        <begin position="12"/>
        <end position="79"/>
    </location>
</feature>
<comment type="subcellular location">
    <subcellularLocation>
        <location evidence="1">Cytoplasm</location>
    </subcellularLocation>
</comment>
<keyword evidence="13" id="KW-1185">Reference proteome</keyword>
<evidence type="ECO:0000259" key="11">
    <source>
        <dbReference type="SMART" id="SM00481"/>
    </source>
</evidence>
<evidence type="ECO:0000256" key="10">
    <source>
        <dbReference type="ARBA" id="ARBA00049244"/>
    </source>
</evidence>
<sequence>MTDKKLQSGNFVHLHVHTEYSLLDGSARIKKLIKRAKELNMKSLAITDHGVMYGVIDFYKNCLTEGIKPIIGCEIYIAPRGRYKKENSYDAANYHLVLLSKDNEGYKNLMKIVSEAFVDGFYYKPRADYELLRKHSKGIIALSACLGGEIQTLLLEGKYDEAKQKALMYREIFGEGNFYLELQNHGIEEQKKVNESLIKLSKETNIGLVATNDVHYINREDSSAHEILLCIQTAKTIDDSDRMKFPTDEFYLKSSEEMAELFDYIPEAIENTNKIADVCNVEFEFNKTKLPKFETPEGISSKDYLRKLCFEGLYKRYKEVSKEIIDRLEYELSVIEQMGYVDYFLIVWDFIRFARENGIMTGPGRGSAAGSIVAYTLGITKIDPIRYNLLFERFLNPERISMPDIDSDFCYERRQEVIDYVVEKYGKDRVAQIVTFGTMAARGAIRDVGRALNYSYAEVDVIAKMIPFELNMTIDRALEINPELKKVYEEDERVRHLIDISKSLEGLPRHSSTHAAGVVISSAPIVEYVPLSKNEDTIVTQFPMTTLEELGLLKMDFLGLRTLTVIRDAVQLIKDNHKVELDLDFINYEDEQVYEIIGAGNTEGIFQLESTGMTNFMKELKPSSLEDIIAGISLYRPGPMEQIPTYIKNKNNPDNISYLDEKLKPILDVTYGCMVYQEQVMQIVRDIAGYSMGRSDLVRRAMSKKKHSVMEQERKNFIYGLLDDNGSIIVPGAVRNGVSEEVANKLFDLMMDFASYAFNKSHAAAYAVVAYQTAYLKKYYPVEFMTALLTSVMGNNEKVAFYIYACKKMGIDVLPPDINESSVNFSVSGNKIRFGLAAIKNVGKGAIYSIISDRKNKGPFKGFTDFCERVNLSDVNKRTVESLIKAGAFDSFRLKRSQLLNVYEKVIDSIINDKRRNLDGQISLFNIDTKENLNNKDDFPDIKEFDKKYLLSMEKEMLGLYISGHPLDDYIQELNLFTNTQISDIVTIEEEEGLVSQSKFQDGQKVIVGGIISQVNIKATKKNDIMAFIKVEDIFASIEVLIFPKIYQKCSKMLLEDSMVIIKGRISIREEEQPKIIAEDVEPLKKQSNTDNRKVYIRLNDSSWKTQIEDLKPILLRYRGQNPVYVFLMESQKTLMASREMWVEISEEFLKELNGALGDENVKII</sequence>
<dbReference type="InterPro" id="IPR016195">
    <property type="entry name" value="Pol/histidinol_Pase-like"/>
</dbReference>
<dbReference type="CDD" id="cd04485">
    <property type="entry name" value="DnaE_OBF"/>
    <property type="match status" value="1"/>
</dbReference>
<dbReference type="NCBIfam" id="NF005298">
    <property type="entry name" value="PRK06826.1"/>
    <property type="match status" value="1"/>
</dbReference>
<dbReference type="OrthoDB" id="9803237at2"/>
<dbReference type="GO" id="GO:0005737">
    <property type="term" value="C:cytoplasm"/>
    <property type="evidence" value="ECO:0007669"/>
    <property type="project" value="UniProtKB-SubCell"/>
</dbReference>
<dbReference type="CDD" id="cd12113">
    <property type="entry name" value="PHP_PolIIIA_DnaE3"/>
    <property type="match status" value="1"/>
</dbReference>
<dbReference type="RefSeq" id="WP_078697556.1">
    <property type="nucleotide sequence ID" value="NZ_FUYH01000029.1"/>
</dbReference>
<dbReference type="GO" id="GO:0006260">
    <property type="term" value="P:DNA replication"/>
    <property type="evidence" value="ECO:0007669"/>
    <property type="project" value="UniProtKB-KW"/>
</dbReference>
<evidence type="ECO:0000256" key="7">
    <source>
        <dbReference type="ARBA" id="ARBA00022705"/>
    </source>
</evidence>
<dbReference type="Pfam" id="PF02811">
    <property type="entry name" value="PHP"/>
    <property type="match status" value="1"/>
</dbReference>
<dbReference type="Gene3D" id="1.10.10.1600">
    <property type="entry name" value="Bacterial DNA polymerase III alpha subunit, thumb domain"/>
    <property type="match status" value="1"/>
</dbReference>
<dbReference type="AlphaFoldDB" id="A0A1T4Y9C2"/>
<evidence type="ECO:0000256" key="5">
    <source>
        <dbReference type="ARBA" id="ARBA00022679"/>
    </source>
</evidence>
<dbReference type="Pfam" id="PF14579">
    <property type="entry name" value="HHH_6"/>
    <property type="match status" value="1"/>
</dbReference>
<dbReference type="GO" id="GO:0008408">
    <property type="term" value="F:3'-5' exonuclease activity"/>
    <property type="evidence" value="ECO:0007669"/>
    <property type="project" value="InterPro"/>
</dbReference>
<organism evidence="12 13">
    <name type="scientific">Caloramator quimbayensis</name>
    <dbReference type="NCBI Taxonomy" id="1147123"/>
    <lineage>
        <taxon>Bacteria</taxon>
        <taxon>Bacillati</taxon>
        <taxon>Bacillota</taxon>
        <taxon>Clostridia</taxon>
        <taxon>Eubacteriales</taxon>
        <taxon>Clostridiaceae</taxon>
        <taxon>Caloramator</taxon>
    </lineage>
</organism>
<dbReference type="Pfam" id="PF17657">
    <property type="entry name" value="DNA_pol3_finger"/>
    <property type="match status" value="1"/>
</dbReference>
<evidence type="ECO:0000256" key="6">
    <source>
        <dbReference type="ARBA" id="ARBA00022695"/>
    </source>
</evidence>
<dbReference type="GO" id="GO:0003676">
    <property type="term" value="F:nucleic acid binding"/>
    <property type="evidence" value="ECO:0007669"/>
    <property type="project" value="InterPro"/>
</dbReference>
<dbReference type="NCBIfam" id="TIGR00594">
    <property type="entry name" value="polc"/>
    <property type="match status" value="1"/>
</dbReference>
<evidence type="ECO:0000313" key="12">
    <source>
        <dbReference type="EMBL" id="SKA98444.1"/>
    </source>
</evidence>
<dbReference type="EC" id="2.7.7.7" evidence="3"/>
<dbReference type="PANTHER" id="PTHR32294">
    <property type="entry name" value="DNA POLYMERASE III SUBUNIT ALPHA"/>
    <property type="match status" value="1"/>
</dbReference>
<dbReference type="InterPro" id="IPR040982">
    <property type="entry name" value="DNA_pol3_finger"/>
</dbReference>
<keyword evidence="7" id="KW-0235">DNA replication</keyword>
<evidence type="ECO:0000256" key="3">
    <source>
        <dbReference type="ARBA" id="ARBA00012417"/>
    </source>
</evidence>
<comment type="function">
    <text evidence="9">DNA polymerase III is a complex, multichain enzyme responsible for most of the replicative synthesis in bacteria. This DNA polymerase also exhibits 3' to 5' exonuclease activity. The alpha chain is the DNA polymerase.</text>
</comment>
<dbReference type="InterPro" id="IPR011708">
    <property type="entry name" value="DNA_pol3_alpha_NTPase_dom"/>
</dbReference>
<dbReference type="SMART" id="SM00481">
    <property type="entry name" value="POLIIIAc"/>
    <property type="match status" value="1"/>
</dbReference>
<dbReference type="InterPro" id="IPR004365">
    <property type="entry name" value="NA-bd_OB_tRNA"/>
</dbReference>